<evidence type="ECO:0000313" key="7">
    <source>
        <dbReference type="EMBL" id="KAK4213886.1"/>
    </source>
</evidence>
<dbReference type="EMBL" id="MU858102">
    <property type="protein sequence ID" value="KAK4213886.1"/>
    <property type="molecule type" value="Genomic_DNA"/>
</dbReference>
<keyword evidence="8" id="KW-1185">Reference proteome</keyword>
<dbReference type="GO" id="GO:0006508">
    <property type="term" value="P:proteolysis"/>
    <property type="evidence" value="ECO:0007669"/>
    <property type="project" value="UniProtKB-KW"/>
</dbReference>
<evidence type="ECO:0000256" key="3">
    <source>
        <dbReference type="ARBA" id="ARBA00022729"/>
    </source>
</evidence>
<dbReference type="GO" id="GO:0008239">
    <property type="term" value="F:dipeptidyl-peptidase activity"/>
    <property type="evidence" value="ECO:0007669"/>
    <property type="project" value="TreeGrafter"/>
</dbReference>
<protein>
    <submittedName>
        <fullName evidence="7">Serine-type peptidase</fullName>
    </submittedName>
</protein>
<organism evidence="7 8">
    <name type="scientific">Rhypophila decipiens</name>
    <dbReference type="NCBI Taxonomy" id="261697"/>
    <lineage>
        <taxon>Eukaryota</taxon>
        <taxon>Fungi</taxon>
        <taxon>Dikarya</taxon>
        <taxon>Ascomycota</taxon>
        <taxon>Pezizomycotina</taxon>
        <taxon>Sordariomycetes</taxon>
        <taxon>Sordariomycetidae</taxon>
        <taxon>Sordariales</taxon>
        <taxon>Naviculisporaceae</taxon>
        <taxon>Rhypophila</taxon>
    </lineage>
</organism>
<proteinExistence type="inferred from homology"/>
<evidence type="ECO:0000256" key="5">
    <source>
        <dbReference type="ARBA" id="ARBA00023180"/>
    </source>
</evidence>
<keyword evidence="4" id="KW-0378">Hydrolase</keyword>
<evidence type="ECO:0000256" key="1">
    <source>
        <dbReference type="ARBA" id="ARBA00011079"/>
    </source>
</evidence>
<dbReference type="Gene3D" id="3.40.50.1820">
    <property type="entry name" value="alpha/beta hydrolase"/>
    <property type="match status" value="2"/>
</dbReference>
<feature type="region of interest" description="Disordered" evidence="6">
    <location>
        <begin position="569"/>
        <end position="593"/>
    </location>
</feature>
<dbReference type="InterPro" id="IPR008758">
    <property type="entry name" value="Peptidase_S28"/>
</dbReference>
<reference evidence="7" key="2">
    <citation type="submission" date="2023-05" db="EMBL/GenBank/DDBJ databases">
        <authorList>
            <consortium name="Lawrence Berkeley National Laboratory"/>
            <person name="Steindorff A."/>
            <person name="Hensen N."/>
            <person name="Bonometti L."/>
            <person name="Westerberg I."/>
            <person name="Brannstrom I.O."/>
            <person name="Guillou S."/>
            <person name="Cros-Aarteil S."/>
            <person name="Calhoun S."/>
            <person name="Haridas S."/>
            <person name="Kuo A."/>
            <person name="Mondo S."/>
            <person name="Pangilinan J."/>
            <person name="Riley R."/>
            <person name="Labutti K."/>
            <person name="Andreopoulos B."/>
            <person name="Lipzen A."/>
            <person name="Chen C."/>
            <person name="Yanf M."/>
            <person name="Daum C."/>
            <person name="Ng V."/>
            <person name="Clum A."/>
            <person name="Ohm R."/>
            <person name="Martin F."/>
            <person name="Silar P."/>
            <person name="Natvig D."/>
            <person name="Lalanne C."/>
            <person name="Gautier V."/>
            <person name="Ament-Velasquez S.L."/>
            <person name="Kruys A."/>
            <person name="Hutchinson M.I."/>
            <person name="Powell A.J."/>
            <person name="Barry K."/>
            <person name="Miller A.N."/>
            <person name="Grigoriev I.V."/>
            <person name="Debuchy R."/>
            <person name="Gladieux P."/>
            <person name="Thoren M.H."/>
            <person name="Johannesson H."/>
        </authorList>
    </citation>
    <scope>NUCLEOTIDE SEQUENCE</scope>
    <source>
        <strain evidence="7">PSN293</strain>
    </source>
</reference>
<accession>A0AAN6Y9L0</accession>
<evidence type="ECO:0000313" key="8">
    <source>
        <dbReference type="Proteomes" id="UP001301769"/>
    </source>
</evidence>
<dbReference type="PANTHER" id="PTHR11010">
    <property type="entry name" value="PROTEASE S28 PRO-X CARBOXYPEPTIDASE-RELATED"/>
    <property type="match status" value="1"/>
</dbReference>
<keyword evidence="5" id="KW-0325">Glycoprotein</keyword>
<evidence type="ECO:0000256" key="4">
    <source>
        <dbReference type="ARBA" id="ARBA00022801"/>
    </source>
</evidence>
<comment type="caution">
    <text evidence="7">The sequence shown here is derived from an EMBL/GenBank/DDBJ whole genome shotgun (WGS) entry which is preliminary data.</text>
</comment>
<dbReference type="AlphaFoldDB" id="A0AAN6Y9L0"/>
<dbReference type="InterPro" id="IPR029058">
    <property type="entry name" value="AB_hydrolase_fold"/>
</dbReference>
<reference evidence="7" key="1">
    <citation type="journal article" date="2023" name="Mol. Phylogenet. Evol.">
        <title>Genome-scale phylogeny and comparative genomics of the fungal order Sordariales.</title>
        <authorList>
            <person name="Hensen N."/>
            <person name="Bonometti L."/>
            <person name="Westerberg I."/>
            <person name="Brannstrom I.O."/>
            <person name="Guillou S."/>
            <person name="Cros-Aarteil S."/>
            <person name="Calhoun S."/>
            <person name="Haridas S."/>
            <person name="Kuo A."/>
            <person name="Mondo S."/>
            <person name="Pangilinan J."/>
            <person name="Riley R."/>
            <person name="LaButti K."/>
            <person name="Andreopoulos B."/>
            <person name="Lipzen A."/>
            <person name="Chen C."/>
            <person name="Yan M."/>
            <person name="Daum C."/>
            <person name="Ng V."/>
            <person name="Clum A."/>
            <person name="Steindorff A."/>
            <person name="Ohm R.A."/>
            <person name="Martin F."/>
            <person name="Silar P."/>
            <person name="Natvig D.O."/>
            <person name="Lalanne C."/>
            <person name="Gautier V."/>
            <person name="Ament-Velasquez S.L."/>
            <person name="Kruys A."/>
            <person name="Hutchinson M.I."/>
            <person name="Powell A.J."/>
            <person name="Barry K."/>
            <person name="Miller A.N."/>
            <person name="Grigoriev I.V."/>
            <person name="Debuchy R."/>
            <person name="Gladieux P."/>
            <person name="Hiltunen Thoren M."/>
            <person name="Johannesson H."/>
        </authorList>
    </citation>
    <scope>NUCLEOTIDE SEQUENCE</scope>
    <source>
        <strain evidence="7">PSN293</strain>
    </source>
</reference>
<dbReference type="PANTHER" id="PTHR11010:SF23">
    <property type="entry name" value="SERINE PEPTIDASE"/>
    <property type="match status" value="1"/>
</dbReference>
<dbReference type="GO" id="GO:0070008">
    <property type="term" value="F:serine-type exopeptidase activity"/>
    <property type="evidence" value="ECO:0007669"/>
    <property type="project" value="InterPro"/>
</dbReference>
<evidence type="ECO:0000256" key="6">
    <source>
        <dbReference type="SAM" id="MobiDB-lite"/>
    </source>
</evidence>
<dbReference type="SUPFAM" id="SSF53474">
    <property type="entry name" value="alpha/beta-Hydrolases"/>
    <property type="match status" value="1"/>
</dbReference>
<sequence length="593" mass="65991">MFPIMKGSYLAGGLATAISLAGNVANANLLFRHQSGMHIGLGDDHHLSLEKRNAIAKRYNGQGTFDQLLDHGNPKLGTFQQRFWYGTEYWKGPGYPVIVINPGETNAQDYSWSYTTNTTLPGRYAQENGAAIIIVEHRYWGGSSPFDVLTVQNLTYLTLENSLQDMVYFAKNFVPPFDTSGNSSSTNAPYIFLGGSYTGAIAHWLATLYPGEGFWAYHAVSAVVQAVGDFHNFFDPVFEYMPNNCSKDVTEVIDHIDRILLYGTAEEKDSVKRSFGFEGTADVDFAWALATPLMWFQTTQFSDGFNSIDSFCGFVENATGGEHIPGADGVGLEKALDGFARYSKYELQGSCGGSYAAWEGTQSCWDTQEASSPRYTDLSVNNLANRQWVWLLCNEPFEWWQTSTPRPLPTPNGTNGVISRLIDYESMRSWCIKFFPPPPVPNILLGKTFKDVNDFTKGGYLNINSPTKKLMHSNGALDPWRDATLASHVRPGGPLESTSDLPHFVIPGATHCADLFATNWAANEHLASIVDAECETLGRWIGQFYEQTGKTWPGKIEDVSGVTTHVNSKEEMFKGTTRRRRSRRVRDERGYLP</sequence>
<dbReference type="Proteomes" id="UP001301769">
    <property type="component" value="Unassembled WGS sequence"/>
</dbReference>
<name>A0AAN6Y9L0_9PEZI</name>
<dbReference type="Pfam" id="PF05577">
    <property type="entry name" value="Peptidase_S28"/>
    <property type="match status" value="1"/>
</dbReference>
<comment type="similarity">
    <text evidence="1">Belongs to the peptidase S28 family.</text>
</comment>
<evidence type="ECO:0000256" key="2">
    <source>
        <dbReference type="ARBA" id="ARBA00022670"/>
    </source>
</evidence>
<keyword evidence="3" id="KW-0732">Signal</keyword>
<keyword evidence="2" id="KW-0645">Protease</keyword>
<gene>
    <name evidence="7" type="ORF">QBC37DRAFT_315438</name>
</gene>